<organism evidence="1 2">
    <name type="scientific">Tanacetum coccineum</name>
    <dbReference type="NCBI Taxonomy" id="301880"/>
    <lineage>
        <taxon>Eukaryota</taxon>
        <taxon>Viridiplantae</taxon>
        <taxon>Streptophyta</taxon>
        <taxon>Embryophyta</taxon>
        <taxon>Tracheophyta</taxon>
        <taxon>Spermatophyta</taxon>
        <taxon>Magnoliopsida</taxon>
        <taxon>eudicotyledons</taxon>
        <taxon>Gunneridae</taxon>
        <taxon>Pentapetalae</taxon>
        <taxon>asterids</taxon>
        <taxon>campanulids</taxon>
        <taxon>Asterales</taxon>
        <taxon>Asteraceae</taxon>
        <taxon>Asteroideae</taxon>
        <taxon>Anthemideae</taxon>
        <taxon>Anthemidinae</taxon>
        <taxon>Tanacetum</taxon>
    </lineage>
</organism>
<reference evidence="1" key="2">
    <citation type="submission" date="2022-01" db="EMBL/GenBank/DDBJ databases">
        <authorList>
            <person name="Yamashiro T."/>
            <person name="Shiraishi A."/>
            <person name="Satake H."/>
            <person name="Nakayama K."/>
        </authorList>
    </citation>
    <scope>NUCLEOTIDE SEQUENCE</scope>
</reference>
<proteinExistence type="predicted"/>
<comment type="caution">
    <text evidence="1">The sequence shown here is derived from an EMBL/GenBank/DDBJ whole genome shotgun (WGS) entry which is preliminary data.</text>
</comment>
<evidence type="ECO:0000313" key="1">
    <source>
        <dbReference type="EMBL" id="GJT93777.1"/>
    </source>
</evidence>
<dbReference type="EMBL" id="BQNB010020235">
    <property type="protein sequence ID" value="GJT93777.1"/>
    <property type="molecule type" value="Genomic_DNA"/>
</dbReference>
<gene>
    <name evidence="1" type="ORF">Tco_1082622</name>
</gene>
<protein>
    <submittedName>
        <fullName evidence="1">Uncharacterized protein</fullName>
    </submittedName>
</protein>
<name>A0ABQ5I2L9_9ASTR</name>
<sequence>MKPVTCNKNPKPLVILDTFVISGIVLIRVTEGSRVQHAPRILEPSCPRVDREPSCLEGEVGFVEVFKEYEIGDVREEELEEEEEVVEVEELGVEYFDKFPTRNELAYHKYLLRDPSPPFCRRYPIIIGGNPSNLKIPCNIGYVHVWKAYINLNFPVNIMSRMHCNWIKKRKLEPKRDPKDRRRISNFTGRIRGMHIFVENFIYITDFLIVDDIISAIDHCLSHVALEKPFVEVSNMTCDPSLGIVKFRNGVDKVAYQMPHKIEKF</sequence>
<evidence type="ECO:0000313" key="2">
    <source>
        <dbReference type="Proteomes" id="UP001151760"/>
    </source>
</evidence>
<dbReference type="Proteomes" id="UP001151760">
    <property type="component" value="Unassembled WGS sequence"/>
</dbReference>
<accession>A0ABQ5I2L9</accession>
<reference evidence="1" key="1">
    <citation type="journal article" date="2022" name="Int. J. Mol. Sci.">
        <title>Draft Genome of Tanacetum Coccineum: Genomic Comparison of Closely Related Tanacetum-Family Plants.</title>
        <authorList>
            <person name="Yamashiro T."/>
            <person name="Shiraishi A."/>
            <person name="Nakayama K."/>
            <person name="Satake H."/>
        </authorList>
    </citation>
    <scope>NUCLEOTIDE SEQUENCE</scope>
</reference>
<keyword evidence="2" id="KW-1185">Reference proteome</keyword>